<sequence length="666" mass="75236">MECTESSTGLAFRRALYQLDPTENCNEHFSVDCEEGIQEAVTSSEHTDMQEDELFEQFNTQIFAAGKIAPNSLSATLQTSFLYPNLQTRHSTVSYPVGTPELLTPGHEGTGTLHTVSAPPFPHLESHADASHYSFPISQPIPPHISIRDPYLPFTSQQHSALPFLHDPSRASISTPDHVPAFLHDNLSSQPDGFHPGVSIAHAPPLQLPHAYLQEGLNPFSTLPPLLTPSLPLLPLKKENHRSIYPSILPLQTQTGRVLSLGEGKTVFFCPNSGVNGPNLSNLSPSELSSYVLGLLDSSTSTSNVILESLQDTLKATDLSRFENFYINLYNVIVENLLVLAKSQKGSLLIIDFMKKVDKEALYFNILNALLSNTKILMSNSQSIGLLQSLLDNFPDEQFLYFCTHIEPDCMAYCYHKQGNHVIQKVITILENKAFVLKEYREMVDRLSAIILRNPSDFLALSDQVCGCRIYQKLFPLIIDEKELINIRDVLLDKFISLCNNQWANFCIQGFIENKRLIHSKIRTAIIERLVKHSIVLCTHKFGSHVIEKFLECCTVKERIDFSMYLFLNPNFPNLMDDSYGNFIVQKMLQQKDSKTDVRLATLRETCGRLCKYYLKKHNYKEQSVRNITCYLNKSLKKIKGIESLSPDKVLDIAKKLDASPWIYHV</sequence>
<evidence type="ECO:0000313" key="5">
    <source>
        <dbReference type="Proteomes" id="UP000002488"/>
    </source>
</evidence>
<dbReference type="InterPro" id="IPR001313">
    <property type="entry name" value="Pumilio_RNA-bd_rpt"/>
</dbReference>
<dbReference type="AlphaFoldDB" id="C6LNK3"/>
<keyword evidence="1" id="KW-0677">Repeat</keyword>
<dbReference type="GO" id="GO:0005737">
    <property type="term" value="C:cytoplasm"/>
    <property type="evidence" value="ECO:0007669"/>
    <property type="project" value="TreeGrafter"/>
</dbReference>
<dbReference type="Pfam" id="PF00806">
    <property type="entry name" value="PUF"/>
    <property type="match status" value="2"/>
</dbReference>
<protein>
    <submittedName>
        <fullName evidence="4">Pumilio-family RNA-binding protein, putative</fullName>
    </submittedName>
</protein>
<feature type="repeat" description="Pumilio" evidence="2">
    <location>
        <begin position="529"/>
        <end position="569"/>
    </location>
</feature>
<evidence type="ECO:0000259" key="3">
    <source>
        <dbReference type="PROSITE" id="PS50303"/>
    </source>
</evidence>
<dbReference type="SUPFAM" id="SSF48371">
    <property type="entry name" value="ARM repeat"/>
    <property type="match status" value="1"/>
</dbReference>
<dbReference type="OMA" id="KFLECCT"/>
<comment type="caution">
    <text evidence="4">The sequence shown here is derived from an EMBL/GenBank/DDBJ whole genome shotgun (WGS) entry which is preliminary data.</text>
</comment>
<reference evidence="4 5" key="1">
    <citation type="journal article" date="2009" name="PLoS Pathog.">
        <title>Draft genome sequencing of giardia intestinalis assemblage B isolate GS: is human giardiasis caused by two different species?</title>
        <authorList>
            <person name="Franzen O."/>
            <person name="Jerlstrom-Hultqvist J."/>
            <person name="Castro E."/>
            <person name="Sherwood E."/>
            <person name="Ankarklev J."/>
            <person name="Reiner D.S."/>
            <person name="Palm D."/>
            <person name="Andersson J.O."/>
            <person name="Andersson B."/>
            <person name="Svard S.G."/>
        </authorList>
    </citation>
    <scope>NUCLEOTIDE SEQUENCE [LARGE SCALE GENOMIC DNA]</scope>
    <source>
        <strain evidence="5">ATCC 50581 / GS clone H7</strain>
    </source>
</reference>
<organism evidence="4 5">
    <name type="scientific">Giardia intestinalis (strain ATCC 50581 / GS clone H7)</name>
    <name type="common">Giardia lamblia</name>
    <dbReference type="NCBI Taxonomy" id="598745"/>
    <lineage>
        <taxon>Eukaryota</taxon>
        <taxon>Metamonada</taxon>
        <taxon>Diplomonadida</taxon>
        <taxon>Hexamitidae</taxon>
        <taxon>Giardiinae</taxon>
        <taxon>Giardia</taxon>
    </lineage>
</organism>
<name>C6LNK3_GIAIB</name>
<dbReference type="InterPro" id="IPR016024">
    <property type="entry name" value="ARM-type_fold"/>
</dbReference>
<evidence type="ECO:0000313" key="4">
    <source>
        <dbReference type="EMBL" id="EET02424.1"/>
    </source>
</evidence>
<dbReference type="PANTHER" id="PTHR12537">
    <property type="entry name" value="RNA BINDING PROTEIN PUMILIO-RELATED"/>
    <property type="match status" value="1"/>
</dbReference>
<dbReference type="VEuPathDB" id="GiardiaDB:GL50581_307"/>
<dbReference type="GO" id="GO:0003729">
    <property type="term" value="F:mRNA binding"/>
    <property type="evidence" value="ECO:0007669"/>
    <property type="project" value="TreeGrafter"/>
</dbReference>
<dbReference type="PANTHER" id="PTHR12537:SF12">
    <property type="entry name" value="MATERNAL PROTEIN PUMILIO"/>
    <property type="match status" value="1"/>
</dbReference>
<evidence type="ECO:0000256" key="1">
    <source>
        <dbReference type="ARBA" id="ARBA00022737"/>
    </source>
</evidence>
<dbReference type="Gene3D" id="1.25.10.10">
    <property type="entry name" value="Leucine-rich Repeat Variant"/>
    <property type="match status" value="1"/>
</dbReference>
<dbReference type="InterPro" id="IPR033133">
    <property type="entry name" value="PUM-HD"/>
</dbReference>
<evidence type="ECO:0000256" key="2">
    <source>
        <dbReference type="PROSITE-ProRule" id="PRU00317"/>
    </source>
</evidence>
<proteinExistence type="predicted"/>
<accession>C6LNK3</accession>
<dbReference type="SMART" id="SM00025">
    <property type="entry name" value="Pumilio"/>
    <property type="match status" value="4"/>
</dbReference>
<dbReference type="OrthoDB" id="10257563at2759"/>
<feature type="domain" description="PUM-HD" evidence="3">
    <location>
        <begin position="309"/>
        <end position="632"/>
    </location>
</feature>
<dbReference type="PROSITE" id="PS50302">
    <property type="entry name" value="PUM"/>
    <property type="match status" value="1"/>
</dbReference>
<dbReference type="Proteomes" id="UP000002488">
    <property type="component" value="Unassembled WGS sequence"/>
</dbReference>
<gene>
    <name evidence="4" type="ORF">GL50581_307</name>
</gene>
<dbReference type="GO" id="GO:0010608">
    <property type="term" value="P:post-transcriptional regulation of gene expression"/>
    <property type="evidence" value="ECO:0007669"/>
    <property type="project" value="TreeGrafter"/>
</dbReference>
<dbReference type="InterPro" id="IPR011989">
    <property type="entry name" value="ARM-like"/>
</dbReference>
<dbReference type="PROSITE" id="PS50303">
    <property type="entry name" value="PUM_HD"/>
    <property type="match status" value="1"/>
</dbReference>
<dbReference type="EMBL" id="ACGJ01000426">
    <property type="protein sequence ID" value="EET02424.1"/>
    <property type="molecule type" value="Genomic_DNA"/>
</dbReference>